<dbReference type="EMBL" id="AQHW01000015">
    <property type="protein sequence ID" value="KKB55099.1"/>
    <property type="molecule type" value="Genomic_DNA"/>
</dbReference>
<feature type="chain" id="PRO_5002489569" description="Major fimbrial subunit protein N-terminal domain-containing protein" evidence="1">
    <location>
        <begin position="21"/>
        <end position="355"/>
    </location>
</feature>
<evidence type="ECO:0000313" key="3">
    <source>
        <dbReference type="Proteomes" id="UP000033035"/>
    </source>
</evidence>
<protein>
    <recommendedName>
        <fullName evidence="4">Major fimbrial subunit protein N-terminal domain-containing protein</fullName>
    </recommendedName>
</protein>
<dbReference type="HOGENOM" id="CLU_056716_0_0_10"/>
<organism evidence="2 3">
    <name type="scientific">Parabacteroides gordonii MS-1 = DSM 23371</name>
    <dbReference type="NCBI Taxonomy" id="1203610"/>
    <lineage>
        <taxon>Bacteria</taxon>
        <taxon>Pseudomonadati</taxon>
        <taxon>Bacteroidota</taxon>
        <taxon>Bacteroidia</taxon>
        <taxon>Bacteroidales</taxon>
        <taxon>Tannerellaceae</taxon>
        <taxon>Parabacteroides</taxon>
    </lineage>
</organism>
<keyword evidence="1" id="KW-0732">Signal</keyword>
<evidence type="ECO:0008006" key="4">
    <source>
        <dbReference type="Google" id="ProtNLM"/>
    </source>
</evidence>
<feature type="signal peptide" evidence="1">
    <location>
        <begin position="1"/>
        <end position="20"/>
    </location>
</feature>
<name>A0A0F5JBG6_9BACT</name>
<proteinExistence type="predicted"/>
<evidence type="ECO:0000313" key="2">
    <source>
        <dbReference type="EMBL" id="KKB55099.1"/>
    </source>
</evidence>
<dbReference type="AlphaFoldDB" id="A0A0F5JBG6"/>
<dbReference type="STRING" id="1203610.HMPREF1536_02553"/>
<evidence type="ECO:0000256" key="1">
    <source>
        <dbReference type="SAM" id="SignalP"/>
    </source>
</evidence>
<comment type="caution">
    <text evidence="2">The sequence shown here is derived from an EMBL/GenBank/DDBJ whole genome shotgun (WGS) entry which is preliminary data.</text>
</comment>
<dbReference type="RefSeq" id="WP_028729858.1">
    <property type="nucleotide sequence ID" value="NZ_KE386764.1"/>
</dbReference>
<dbReference type="PROSITE" id="PS51257">
    <property type="entry name" value="PROKAR_LIPOPROTEIN"/>
    <property type="match status" value="1"/>
</dbReference>
<sequence length="355" mass="38720">MTLKNILSILSFLFIAVACSMEDEALPSSDTETSVEAQEVMVNVNLAMNGISTKGEALDDGNVAPAGKESVVSSAVVALVNAEGNIMMIRDAVSQIDSDNTLKDVKFLAKVADGVKAIAIVNTQKASDYLNCRTLTDLNTVLETTANQEYLVKVGEKNDIFKDYNEGKTSTKDLNTLNIEIPVTQLAARVDLMGIKYTKESVESEINSVKIISAQLINVNNNSLVYNTQNNTMSGLEAAINTKSNGRSETLNIDLQESEWSGNDPYAAEVGKSLYTDYSYTNTTVDSPVKIQITYSVNGEAPKTVDVTIDNGSVKAGNLYRLYIGMKVKNNEIKTEVVCYTKDWIKENINIEIKD</sequence>
<dbReference type="PATRIC" id="fig|1203610.3.peg.2622"/>
<accession>A0A0F5JBG6</accession>
<gene>
    <name evidence="2" type="ORF">HMPREF1536_02553</name>
</gene>
<dbReference type="Proteomes" id="UP000033035">
    <property type="component" value="Unassembled WGS sequence"/>
</dbReference>
<reference evidence="2 3" key="1">
    <citation type="submission" date="2013-04" db="EMBL/GenBank/DDBJ databases">
        <title>The Genome Sequence of Parabacteroides gordonii DSM 23371.</title>
        <authorList>
            <consortium name="The Broad Institute Genomics Platform"/>
            <person name="Earl A."/>
            <person name="Ward D."/>
            <person name="Feldgarden M."/>
            <person name="Gevers D."/>
            <person name="Martens E."/>
            <person name="Sakamoto M."/>
            <person name="Benno Y."/>
            <person name="Suzuki N."/>
            <person name="Matsunaga N."/>
            <person name="Koshihara K."/>
            <person name="Seki M."/>
            <person name="Komiya H."/>
            <person name="Walker B."/>
            <person name="Young S."/>
            <person name="Zeng Q."/>
            <person name="Gargeya S."/>
            <person name="Fitzgerald M."/>
            <person name="Haas B."/>
            <person name="Abouelleil A."/>
            <person name="Allen A.W."/>
            <person name="Alvarado L."/>
            <person name="Arachchi H.M."/>
            <person name="Berlin A.M."/>
            <person name="Chapman S.B."/>
            <person name="Gainer-Dewar J."/>
            <person name="Goldberg J."/>
            <person name="Griggs A."/>
            <person name="Gujja S."/>
            <person name="Hansen M."/>
            <person name="Howarth C."/>
            <person name="Imamovic A."/>
            <person name="Ireland A."/>
            <person name="Larimer J."/>
            <person name="McCowan C."/>
            <person name="Murphy C."/>
            <person name="Pearson M."/>
            <person name="Poon T.W."/>
            <person name="Priest M."/>
            <person name="Roberts A."/>
            <person name="Saif S."/>
            <person name="Shea T."/>
            <person name="Sisk P."/>
            <person name="Sykes S."/>
            <person name="Wortman J."/>
            <person name="Nusbaum C."/>
            <person name="Birren B."/>
        </authorList>
    </citation>
    <scope>NUCLEOTIDE SEQUENCE [LARGE SCALE GENOMIC DNA]</scope>
    <source>
        <strain evidence="2 3">MS-1</strain>
    </source>
</reference>
<keyword evidence="3" id="KW-1185">Reference proteome</keyword>